<dbReference type="Pfam" id="PF03692">
    <property type="entry name" value="CxxCxxCC"/>
    <property type="match status" value="1"/>
</dbReference>
<reference evidence="1 2" key="1">
    <citation type="submission" date="2020-04" db="EMBL/GenBank/DDBJ databases">
        <title>Description of novel Gluconacetobacter.</title>
        <authorList>
            <person name="Sombolestani A."/>
        </authorList>
    </citation>
    <scope>NUCLEOTIDE SEQUENCE [LARGE SCALE GENOMIC DNA]</scope>
    <source>
        <strain evidence="1 2">LMG 19747</strain>
    </source>
</reference>
<dbReference type="Proteomes" id="UP000589085">
    <property type="component" value="Unassembled WGS sequence"/>
</dbReference>
<protein>
    <submittedName>
        <fullName evidence="1">Uncharacterized protein</fullName>
    </submittedName>
</protein>
<name>A0A7W4IE06_9PROT</name>
<dbReference type="RefSeq" id="WP_182997925.1">
    <property type="nucleotide sequence ID" value="NZ_JABEQJ010000016.1"/>
</dbReference>
<evidence type="ECO:0000313" key="1">
    <source>
        <dbReference type="EMBL" id="MBB2161057.1"/>
    </source>
</evidence>
<dbReference type="EMBL" id="JABEQJ010000016">
    <property type="protein sequence ID" value="MBB2161057.1"/>
    <property type="molecule type" value="Genomic_DNA"/>
</dbReference>
<comment type="caution">
    <text evidence="1">The sequence shown here is derived from an EMBL/GenBank/DDBJ whole genome shotgun (WGS) entry which is preliminary data.</text>
</comment>
<dbReference type="InterPro" id="IPR005358">
    <property type="entry name" value="Puta_zinc/iron-chelating_dom"/>
</dbReference>
<evidence type="ECO:0000313" key="2">
    <source>
        <dbReference type="Proteomes" id="UP000589085"/>
    </source>
</evidence>
<accession>A0A7W4IE06</accession>
<proteinExistence type="predicted"/>
<gene>
    <name evidence="1" type="ORF">HLH48_12895</name>
</gene>
<sequence>MSSDSAAPEAASPLAYMRQKMNQADAMFRRDRPVAGSRADLLLLARRILSLCDEVADALPHLSPVVPLACGKGCDTCCHSLVQVNPLFAALAVHEARQTFSPERLHILQERLTSPPSACPFLFDGSCSIYAARPMVCRGYYSLNLDLCRQGEFCEKSLGYQGEHAHAHHQFMIFLFALEKRLEAIEAELGIPGEPVFLNMAARALMDEPAP</sequence>
<organism evidence="1 2">
    <name type="scientific">Gluconacetobacter sacchari</name>
    <dbReference type="NCBI Taxonomy" id="92759"/>
    <lineage>
        <taxon>Bacteria</taxon>
        <taxon>Pseudomonadati</taxon>
        <taxon>Pseudomonadota</taxon>
        <taxon>Alphaproteobacteria</taxon>
        <taxon>Acetobacterales</taxon>
        <taxon>Acetobacteraceae</taxon>
        <taxon>Gluconacetobacter</taxon>
    </lineage>
</organism>
<dbReference type="AlphaFoldDB" id="A0A7W4IE06"/>